<evidence type="ECO:0000313" key="2">
    <source>
        <dbReference type="Proteomes" id="UP000076154"/>
    </source>
</evidence>
<proteinExistence type="predicted"/>
<protein>
    <submittedName>
        <fullName evidence="1">Uncharacterized protein</fullName>
    </submittedName>
</protein>
<evidence type="ECO:0000313" key="1">
    <source>
        <dbReference type="EMBL" id="RDB14586.1"/>
    </source>
</evidence>
<name>A0A369J6U9_HYPMA</name>
<keyword evidence="2" id="KW-1185">Reference proteome</keyword>
<accession>A0A369J6U9</accession>
<reference evidence="1" key="1">
    <citation type="submission" date="2018-04" db="EMBL/GenBank/DDBJ databases">
        <title>Whole genome sequencing of Hypsizygus marmoreus.</title>
        <authorList>
            <person name="Choi I.-G."/>
            <person name="Min B."/>
            <person name="Kim J.-G."/>
            <person name="Kim S."/>
            <person name="Oh Y.-L."/>
            <person name="Kong W.-S."/>
            <person name="Park H."/>
            <person name="Jeong J."/>
            <person name="Song E.-S."/>
        </authorList>
    </citation>
    <scope>NUCLEOTIDE SEQUENCE [LARGE SCALE GENOMIC DNA]</scope>
    <source>
        <strain evidence="1">51987-8</strain>
    </source>
</reference>
<dbReference type="Proteomes" id="UP000076154">
    <property type="component" value="Unassembled WGS sequence"/>
</dbReference>
<dbReference type="InParanoid" id="A0A369J6U9"/>
<organism evidence="1 2">
    <name type="scientific">Hypsizygus marmoreus</name>
    <name type="common">White beech mushroom</name>
    <name type="synonym">Agaricus marmoreus</name>
    <dbReference type="NCBI Taxonomy" id="39966"/>
    <lineage>
        <taxon>Eukaryota</taxon>
        <taxon>Fungi</taxon>
        <taxon>Dikarya</taxon>
        <taxon>Basidiomycota</taxon>
        <taxon>Agaricomycotina</taxon>
        <taxon>Agaricomycetes</taxon>
        <taxon>Agaricomycetidae</taxon>
        <taxon>Agaricales</taxon>
        <taxon>Tricholomatineae</taxon>
        <taxon>Lyophyllaceae</taxon>
        <taxon>Hypsizygus</taxon>
    </lineage>
</organism>
<gene>
    <name evidence="1" type="ORF">Hypma_016288</name>
</gene>
<dbReference type="EMBL" id="LUEZ02000096">
    <property type="protein sequence ID" value="RDB14586.1"/>
    <property type="molecule type" value="Genomic_DNA"/>
</dbReference>
<sequence length="189" mass="20773">MGPVQPRTPRDSGFYGIADRMVSCVQRNIYAIPTFCHLLPFQYIRSENRSPPTISLIRSHQEPADEEPVHSNAHLHLTGASLRCYLTSSGPEVRRARRRRLCTAVSVHHSVGPVAPKFSVRYGRTQCCSKRTSNLCNRVVLLNFAPPFIPHAAPVDPSNLTTTSILSPSITPSSLSSLRLGTNISDAAD</sequence>
<comment type="caution">
    <text evidence="1">The sequence shown here is derived from an EMBL/GenBank/DDBJ whole genome shotgun (WGS) entry which is preliminary data.</text>
</comment>
<dbReference type="AlphaFoldDB" id="A0A369J6U9"/>